<keyword evidence="8" id="KW-1185">Reference proteome</keyword>
<keyword evidence="4 7" id="KW-0456">Lyase</keyword>
<comment type="catalytic activity">
    <reaction evidence="5">
        <text>an aliphatic primary amide = an aliphatic nitrile + H2O</text>
        <dbReference type="Rhea" id="RHEA:12673"/>
        <dbReference type="ChEBI" id="CHEBI:15377"/>
        <dbReference type="ChEBI" id="CHEBI:65285"/>
        <dbReference type="ChEBI" id="CHEBI:80291"/>
        <dbReference type="EC" id="4.2.1.84"/>
    </reaction>
</comment>
<feature type="domain" description="Nitrile hydratase alpha/Thiocyanate hydrolase gamma" evidence="6">
    <location>
        <begin position="20"/>
        <end position="201"/>
    </location>
</feature>
<dbReference type="GO" id="GO:0018822">
    <property type="term" value="F:nitrile hydratase activity"/>
    <property type="evidence" value="ECO:0007669"/>
    <property type="project" value="UniProtKB-EC"/>
</dbReference>
<name>A0ABT4PPG4_9MYCO</name>
<dbReference type="NCBIfam" id="TIGR01323">
    <property type="entry name" value="nitrile_alph"/>
    <property type="match status" value="1"/>
</dbReference>
<evidence type="ECO:0000256" key="2">
    <source>
        <dbReference type="ARBA" id="ARBA00013079"/>
    </source>
</evidence>
<sequence length="212" mass="23063">MSRPGDGSGIDGGHPGAIGEMDLRVRALESVLVEKGYVDPAALDEVIDTYETRVGPRNGARVVARAWVDPGYRDWLLTDATAAIASLGYTGRQGEHMVAVENTPTRHNLVVCTLCSCYPWTVLGLPPTWYKSAPYRSRAVRDPRGVLADFGVRLPPDTEIRVWDSTAEIRYLVLPLRPVGTEHLDEDDLAALVTRDSMIGAGLPREPESVGA</sequence>
<evidence type="ECO:0000256" key="3">
    <source>
        <dbReference type="ARBA" id="ARBA00022723"/>
    </source>
</evidence>
<evidence type="ECO:0000313" key="8">
    <source>
        <dbReference type="Proteomes" id="UP001142153"/>
    </source>
</evidence>
<organism evidence="7 8">
    <name type="scientific">Mycobacterium hippophais</name>
    <dbReference type="NCBI Taxonomy" id="3016340"/>
    <lineage>
        <taxon>Bacteria</taxon>
        <taxon>Bacillati</taxon>
        <taxon>Actinomycetota</taxon>
        <taxon>Actinomycetes</taxon>
        <taxon>Mycobacteriales</taxon>
        <taxon>Mycobacteriaceae</taxon>
        <taxon>Mycobacterium</taxon>
    </lineage>
</organism>
<dbReference type="Gene3D" id="3.90.330.10">
    <property type="entry name" value="Nitrile hydratase alpha /Thiocyanate hydrolase gamma"/>
    <property type="match status" value="1"/>
</dbReference>
<comment type="similarity">
    <text evidence="1">Belongs to the nitrile hydratase subunit alpha family.</text>
</comment>
<dbReference type="InterPro" id="IPR018141">
    <property type="entry name" value="Nitrile_hydratase_asu"/>
</dbReference>
<dbReference type="Pfam" id="PF02979">
    <property type="entry name" value="NHase_alpha"/>
    <property type="match status" value="1"/>
</dbReference>
<dbReference type="InterPro" id="IPR023900">
    <property type="entry name" value="CN_Hdrtase_asu/SCN_Hdrlase_gsu"/>
</dbReference>
<protein>
    <recommendedName>
        <fullName evidence="2">nitrile hydratase</fullName>
        <ecNumber evidence="2">4.2.1.84</ecNumber>
    </recommendedName>
</protein>
<dbReference type="EC" id="4.2.1.84" evidence="2"/>
<dbReference type="Proteomes" id="UP001142153">
    <property type="component" value="Unassembled WGS sequence"/>
</dbReference>
<dbReference type="PIRSF" id="PIRSF001426">
    <property type="entry name" value="NHase_alpha"/>
    <property type="match status" value="1"/>
</dbReference>
<evidence type="ECO:0000256" key="5">
    <source>
        <dbReference type="ARBA" id="ARBA00044877"/>
    </source>
</evidence>
<reference evidence="7" key="1">
    <citation type="submission" date="2022-12" db="EMBL/GenBank/DDBJ databases">
        <authorList>
            <person name="Deng Y."/>
            <person name="Zhang Y.-Q."/>
        </authorList>
    </citation>
    <scope>NUCLEOTIDE SEQUENCE</scope>
    <source>
        <strain evidence="7">CPCC 205372</strain>
    </source>
</reference>
<dbReference type="EMBL" id="JAPZPY010000002">
    <property type="protein sequence ID" value="MCZ8378463.1"/>
    <property type="molecule type" value="Genomic_DNA"/>
</dbReference>
<keyword evidence="3" id="KW-0479">Metal-binding</keyword>
<gene>
    <name evidence="7" type="primary">nthA</name>
    <name evidence="7" type="ORF">O6P37_06275</name>
</gene>
<evidence type="ECO:0000256" key="1">
    <source>
        <dbReference type="ARBA" id="ARBA00009363"/>
    </source>
</evidence>
<evidence type="ECO:0000256" key="4">
    <source>
        <dbReference type="ARBA" id="ARBA00023239"/>
    </source>
</evidence>
<evidence type="ECO:0000259" key="6">
    <source>
        <dbReference type="Pfam" id="PF02979"/>
    </source>
</evidence>
<evidence type="ECO:0000313" key="7">
    <source>
        <dbReference type="EMBL" id="MCZ8378463.1"/>
    </source>
</evidence>
<dbReference type="SUPFAM" id="SSF56209">
    <property type="entry name" value="Nitrile hydratase alpha chain"/>
    <property type="match status" value="1"/>
</dbReference>
<dbReference type="InterPro" id="IPR036648">
    <property type="entry name" value="CN_Hdrase_a/SCN_Hdrase_g_sf"/>
</dbReference>
<dbReference type="RefSeq" id="WP_269893263.1">
    <property type="nucleotide sequence ID" value="NZ_JAPZPY010000002.1"/>
</dbReference>
<dbReference type="InterPro" id="IPR004232">
    <property type="entry name" value="CN_Hdrtase_a/SCN_Hdrlase_g"/>
</dbReference>
<accession>A0ABT4PPG4</accession>
<proteinExistence type="inferred from homology"/>
<comment type="caution">
    <text evidence="7">The sequence shown here is derived from an EMBL/GenBank/DDBJ whole genome shotgun (WGS) entry which is preliminary data.</text>
</comment>